<dbReference type="Gene3D" id="3.30.465.10">
    <property type="match status" value="1"/>
</dbReference>
<keyword evidence="9 19" id="KW-0285">Flavoprotein</keyword>
<dbReference type="InterPro" id="IPR016166">
    <property type="entry name" value="FAD-bd_PCMH"/>
</dbReference>
<feature type="active site" evidence="19">
    <location>
        <position position="170"/>
    </location>
</feature>
<comment type="function">
    <text evidence="2 19">Cell wall formation.</text>
</comment>
<feature type="active site" description="Proton donor" evidence="19">
    <location>
        <position position="218"/>
    </location>
</feature>
<dbReference type="InterPro" id="IPR016167">
    <property type="entry name" value="FAD-bd_PCMH_sub1"/>
</dbReference>
<dbReference type="GO" id="GO:0005829">
    <property type="term" value="C:cytosol"/>
    <property type="evidence" value="ECO:0007669"/>
    <property type="project" value="TreeGrafter"/>
</dbReference>
<keyword evidence="22" id="KW-1185">Reference proteome</keyword>
<evidence type="ECO:0000256" key="1">
    <source>
        <dbReference type="ARBA" id="ARBA00001974"/>
    </source>
</evidence>
<evidence type="ECO:0000256" key="16">
    <source>
        <dbReference type="ARBA" id="ARBA00023316"/>
    </source>
</evidence>
<dbReference type="InterPro" id="IPR003170">
    <property type="entry name" value="MurB"/>
</dbReference>
<dbReference type="Proteomes" id="UP000319852">
    <property type="component" value="Chromosome"/>
</dbReference>
<evidence type="ECO:0000256" key="8">
    <source>
        <dbReference type="ARBA" id="ARBA00022618"/>
    </source>
</evidence>
<evidence type="ECO:0000256" key="14">
    <source>
        <dbReference type="ARBA" id="ARBA00023002"/>
    </source>
</evidence>
<evidence type="ECO:0000256" key="15">
    <source>
        <dbReference type="ARBA" id="ARBA00023306"/>
    </source>
</evidence>
<evidence type="ECO:0000256" key="10">
    <source>
        <dbReference type="ARBA" id="ARBA00022827"/>
    </source>
</evidence>
<proteinExistence type="inferred from homology"/>
<keyword evidence="14 19" id="KW-0560">Oxidoreductase</keyword>
<dbReference type="GO" id="GO:0008360">
    <property type="term" value="P:regulation of cell shape"/>
    <property type="evidence" value="ECO:0007669"/>
    <property type="project" value="UniProtKB-KW"/>
</dbReference>
<dbReference type="InterPro" id="IPR036635">
    <property type="entry name" value="MurB_C_sf"/>
</dbReference>
<keyword evidence="16 19" id="KW-0961">Cell wall biogenesis/degradation</keyword>
<gene>
    <name evidence="19 21" type="primary">murB</name>
    <name evidence="21" type="ORF">HG15A2_19260</name>
</gene>
<dbReference type="SUPFAM" id="SSF56176">
    <property type="entry name" value="FAD-binding/transporter-associated domain-like"/>
    <property type="match status" value="1"/>
</dbReference>
<dbReference type="GO" id="GO:0009252">
    <property type="term" value="P:peptidoglycan biosynthetic process"/>
    <property type="evidence" value="ECO:0007669"/>
    <property type="project" value="UniProtKB-UniRule"/>
</dbReference>
<dbReference type="Gene3D" id="3.30.43.10">
    <property type="entry name" value="Uridine Diphospho-n-acetylenolpyruvylglucosamine Reductase, domain 2"/>
    <property type="match status" value="1"/>
</dbReference>
<name>A0A517MUU2_9BACT</name>
<dbReference type="KEGG" id="amob:HG15A2_19260"/>
<evidence type="ECO:0000256" key="4">
    <source>
        <dbReference type="ARBA" id="ARBA00004752"/>
    </source>
</evidence>
<evidence type="ECO:0000256" key="17">
    <source>
        <dbReference type="ARBA" id="ARBA00031026"/>
    </source>
</evidence>
<evidence type="ECO:0000256" key="11">
    <source>
        <dbReference type="ARBA" id="ARBA00022857"/>
    </source>
</evidence>
<evidence type="ECO:0000256" key="13">
    <source>
        <dbReference type="ARBA" id="ARBA00022984"/>
    </source>
</evidence>
<dbReference type="Pfam" id="PF01565">
    <property type="entry name" value="FAD_binding_4"/>
    <property type="match status" value="1"/>
</dbReference>
<keyword evidence="11 19" id="KW-0521">NADP</keyword>
<dbReference type="GO" id="GO:0008762">
    <property type="term" value="F:UDP-N-acetylmuramate dehydrogenase activity"/>
    <property type="evidence" value="ECO:0007669"/>
    <property type="project" value="UniProtKB-UniRule"/>
</dbReference>
<organism evidence="21 22">
    <name type="scientific">Adhaeretor mobilis</name>
    <dbReference type="NCBI Taxonomy" id="1930276"/>
    <lineage>
        <taxon>Bacteria</taxon>
        <taxon>Pseudomonadati</taxon>
        <taxon>Planctomycetota</taxon>
        <taxon>Planctomycetia</taxon>
        <taxon>Pirellulales</taxon>
        <taxon>Lacipirellulaceae</taxon>
        <taxon>Adhaeretor</taxon>
    </lineage>
</organism>
<feature type="active site" evidence="19">
    <location>
        <position position="288"/>
    </location>
</feature>
<dbReference type="GO" id="GO:0071949">
    <property type="term" value="F:FAD binding"/>
    <property type="evidence" value="ECO:0007669"/>
    <property type="project" value="InterPro"/>
</dbReference>
<keyword evidence="13 19" id="KW-0573">Peptidoglycan synthesis</keyword>
<dbReference type="EC" id="1.3.1.98" evidence="5 19"/>
<keyword evidence="12 19" id="KW-0133">Cell shape</keyword>
<dbReference type="PANTHER" id="PTHR21071">
    <property type="entry name" value="UDP-N-ACETYLENOLPYRUVOYLGLUCOSAMINE REDUCTASE"/>
    <property type="match status" value="1"/>
</dbReference>
<dbReference type="Gene3D" id="3.90.78.10">
    <property type="entry name" value="UDP-N-acetylenolpyruvoylglucosamine reductase, C-terminal domain"/>
    <property type="match status" value="1"/>
</dbReference>
<evidence type="ECO:0000256" key="5">
    <source>
        <dbReference type="ARBA" id="ARBA00012518"/>
    </source>
</evidence>
<dbReference type="PANTHER" id="PTHR21071:SF4">
    <property type="entry name" value="UDP-N-ACETYLENOLPYRUVOYLGLUCOSAMINE REDUCTASE"/>
    <property type="match status" value="1"/>
</dbReference>
<dbReference type="GO" id="GO:0051301">
    <property type="term" value="P:cell division"/>
    <property type="evidence" value="ECO:0007669"/>
    <property type="project" value="UniProtKB-KW"/>
</dbReference>
<comment type="similarity">
    <text evidence="19">Belongs to the MurB family.</text>
</comment>
<comment type="cofactor">
    <cofactor evidence="1 19">
        <name>FAD</name>
        <dbReference type="ChEBI" id="CHEBI:57692"/>
    </cofactor>
</comment>
<dbReference type="SUPFAM" id="SSF56194">
    <property type="entry name" value="Uridine diphospho-N-Acetylenolpyruvylglucosamine reductase, MurB, C-terminal domain"/>
    <property type="match status" value="1"/>
</dbReference>
<evidence type="ECO:0000256" key="6">
    <source>
        <dbReference type="ARBA" id="ARBA00015188"/>
    </source>
</evidence>
<comment type="subcellular location">
    <subcellularLocation>
        <location evidence="3 19">Cytoplasm</location>
    </subcellularLocation>
</comment>
<dbReference type="AlphaFoldDB" id="A0A517MUU2"/>
<keyword evidence="10 19" id="KW-0274">FAD</keyword>
<evidence type="ECO:0000313" key="22">
    <source>
        <dbReference type="Proteomes" id="UP000319852"/>
    </source>
</evidence>
<dbReference type="HAMAP" id="MF_00037">
    <property type="entry name" value="MurB"/>
    <property type="match status" value="1"/>
</dbReference>
<reference evidence="21 22" key="1">
    <citation type="submission" date="2019-02" db="EMBL/GenBank/DDBJ databases">
        <title>Deep-cultivation of Planctomycetes and their phenomic and genomic characterization uncovers novel biology.</title>
        <authorList>
            <person name="Wiegand S."/>
            <person name="Jogler M."/>
            <person name="Boedeker C."/>
            <person name="Pinto D."/>
            <person name="Vollmers J."/>
            <person name="Rivas-Marin E."/>
            <person name="Kohn T."/>
            <person name="Peeters S.H."/>
            <person name="Heuer A."/>
            <person name="Rast P."/>
            <person name="Oberbeckmann S."/>
            <person name="Bunk B."/>
            <person name="Jeske O."/>
            <person name="Meyerdierks A."/>
            <person name="Storesund J.E."/>
            <person name="Kallscheuer N."/>
            <person name="Luecker S."/>
            <person name="Lage O.M."/>
            <person name="Pohl T."/>
            <person name="Merkel B.J."/>
            <person name="Hornburger P."/>
            <person name="Mueller R.-W."/>
            <person name="Bruemmer F."/>
            <person name="Labrenz M."/>
            <person name="Spormann A.M."/>
            <person name="Op den Camp H."/>
            <person name="Overmann J."/>
            <person name="Amann R."/>
            <person name="Jetten M.S.M."/>
            <person name="Mascher T."/>
            <person name="Medema M.H."/>
            <person name="Devos D.P."/>
            <person name="Kaster A.-K."/>
            <person name="Ovreas L."/>
            <person name="Rohde M."/>
            <person name="Galperin M.Y."/>
            <person name="Jogler C."/>
        </authorList>
    </citation>
    <scope>NUCLEOTIDE SEQUENCE [LARGE SCALE GENOMIC DNA]</scope>
    <source>
        <strain evidence="21 22">HG15A2</strain>
    </source>
</reference>
<dbReference type="NCBIfam" id="TIGR00179">
    <property type="entry name" value="murB"/>
    <property type="match status" value="1"/>
</dbReference>
<dbReference type="InterPro" id="IPR016169">
    <property type="entry name" value="FAD-bd_PCMH_sub2"/>
</dbReference>
<evidence type="ECO:0000256" key="18">
    <source>
        <dbReference type="ARBA" id="ARBA00048914"/>
    </source>
</evidence>
<evidence type="ECO:0000256" key="9">
    <source>
        <dbReference type="ARBA" id="ARBA00022630"/>
    </source>
</evidence>
<dbReference type="UniPathway" id="UPA00219"/>
<dbReference type="InterPro" id="IPR036318">
    <property type="entry name" value="FAD-bd_PCMH-like_sf"/>
</dbReference>
<dbReference type="NCBIfam" id="NF010480">
    <property type="entry name" value="PRK13905.1"/>
    <property type="match status" value="1"/>
</dbReference>
<keyword evidence="15 19" id="KW-0131">Cell cycle</keyword>
<dbReference type="RefSeq" id="WP_145059865.1">
    <property type="nucleotide sequence ID" value="NZ_CP036263.1"/>
</dbReference>
<keyword evidence="7 19" id="KW-0963">Cytoplasm</keyword>
<evidence type="ECO:0000259" key="20">
    <source>
        <dbReference type="PROSITE" id="PS51387"/>
    </source>
</evidence>
<evidence type="ECO:0000256" key="3">
    <source>
        <dbReference type="ARBA" id="ARBA00004496"/>
    </source>
</evidence>
<evidence type="ECO:0000256" key="12">
    <source>
        <dbReference type="ARBA" id="ARBA00022960"/>
    </source>
</evidence>
<dbReference type="InterPro" id="IPR011601">
    <property type="entry name" value="MurB_C"/>
</dbReference>
<feature type="domain" description="FAD-binding PCMH-type" evidence="20">
    <location>
        <begin position="24"/>
        <end position="189"/>
    </location>
</feature>
<dbReference type="PROSITE" id="PS51387">
    <property type="entry name" value="FAD_PCMH"/>
    <property type="match status" value="1"/>
</dbReference>
<keyword evidence="8 19" id="KW-0132">Cell division</keyword>
<dbReference type="GO" id="GO:0071555">
    <property type="term" value="P:cell wall organization"/>
    <property type="evidence" value="ECO:0007669"/>
    <property type="project" value="UniProtKB-KW"/>
</dbReference>
<evidence type="ECO:0000256" key="7">
    <source>
        <dbReference type="ARBA" id="ARBA00022490"/>
    </source>
</evidence>
<evidence type="ECO:0000313" key="21">
    <source>
        <dbReference type="EMBL" id="QDS98645.1"/>
    </source>
</evidence>
<dbReference type="InterPro" id="IPR006094">
    <property type="entry name" value="Oxid_FAD_bind_N"/>
</dbReference>
<dbReference type="EMBL" id="CP036263">
    <property type="protein sequence ID" value="QDS98645.1"/>
    <property type="molecule type" value="Genomic_DNA"/>
</dbReference>
<dbReference type="Pfam" id="PF02873">
    <property type="entry name" value="MurB_C"/>
    <property type="match status" value="1"/>
</dbReference>
<evidence type="ECO:0000256" key="2">
    <source>
        <dbReference type="ARBA" id="ARBA00003921"/>
    </source>
</evidence>
<evidence type="ECO:0000256" key="19">
    <source>
        <dbReference type="HAMAP-Rule" id="MF_00037"/>
    </source>
</evidence>
<accession>A0A517MUU2</accession>
<protein>
    <recommendedName>
        <fullName evidence="6 19">UDP-N-acetylenolpyruvoylglucosamine reductase</fullName>
        <ecNumber evidence="5 19">1.3.1.98</ecNumber>
    </recommendedName>
    <alternativeName>
        <fullName evidence="17 19">UDP-N-acetylmuramate dehydrogenase</fullName>
    </alternativeName>
</protein>
<comment type="pathway">
    <text evidence="4 19">Cell wall biogenesis; peptidoglycan biosynthesis.</text>
</comment>
<sequence length="292" mass="31319">MTLVSGFEKIVQADQPLAERTWLRLGGHAQFFATPNSVDELAALVRRFANEEVPVRLIGAGSNVLVRDEGVAGMVIDLSSAAFSSIQIKGNTVIAGGGAKLAHAISETVREGLAGLEPLVGIPGSVGGALHSNSGSRGGDIGQWACRATVMTRAGEILQRQREDLVFAYRQSSLDELVILNAEFELEPDDPAKLTKRMQKQWIVKKAGQPLSHENVACLFKNPRGMSAGMLIEQAGLKGTSVGGVAISQRHANFIEAVEGASSQDVLRLIDMIRSRVAERLGVELETELEIW</sequence>
<dbReference type="OrthoDB" id="9804753at2"/>
<comment type="catalytic activity">
    <reaction evidence="18 19">
        <text>UDP-N-acetyl-alpha-D-muramate + NADP(+) = UDP-N-acetyl-3-O-(1-carboxyvinyl)-alpha-D-glucosamine + NADPH + H(+)</text>
        <dbReference type="Rhea" id="RHEA:12248"/>
        <dbReference type="ChEBI" id="CHEBI:15378"/>
        <dbReference type="ChEBI" id="CHEBI:57783"/>
        <dbReference type="ChEBI" id="CHEBI:58349"/>
        <dbReference type="ChEBI" id="CHEBI:68483"/>
        <dbReference type="ChEBI" id="CHEBI:70757"/>
        <dbReference type="EC" id="1.3.1.98"/>
    </reaction>
</comment>